<organism evidence="2 3">
    <name type="scientific">Ambispora leptoticha</name>
    <dbReference type="NCBI Taxonomy" id="144679"/>
    <lineage>
        <taxon>Eukaryota</taxon>
        <taxon>Fungi</taxon>
        <taxon>Fungi incertae sedis</taxon>
        <taxon>Mucoromycota</taxon>
        <taxon>Glomeromycotina</taxon>
        <taxon>Glomeromycetes</taxon>
        <taxon>Archaeosporales</taxon>
        <taxon>Ambisporaceae</taxon>
        <taxon>Ambispora</taxon>
    </lineage>
</organism>
<gene>
    <name evidence="2" type="ORF">ALEPTO_LOCUS10780</name>
</gene>
<name>A0A9N9HJ74_9GLOM</name>
<reference evidence="2" key="1">
    <citation type="submission" date="2021-06" db="EMBL/GenBank/DDBJ databases">
        <authorList>
            <person name="Kallberg Y."/>
            <person name="Tangrot J."/>
            <person name="Rosling A."/>
        </authorList>
    </citation>
    <scope>NUCLEOTIDE SEQUENCE</scope>
    <source>
        <strain evidence="2">FL130A</strain>
    </source>
</reference>
<feature type="non-terminal residue" evidence="2">
    <location>
        <position position="1"/>
    </location>
</feature>
<proteinExistence type="predicted"/>
<comment type="caution">
    <text evidence="2">The sequence shown here is derived from an EMBL/GenBank/DDBJ whole genome shotgun (WGS) entry which is preliminary data.</text>
</comment>
<feature type="region of interest" description="Disordered" evidence="1">
    <location>
        <begin position="7"/>
        <end position="35"/>
    </location>
</feature>
<dbReference type="AlphaFoldDB" id="A0A9N9HJ74"/>
<evidence type="ECO:0000313" key="2">
    <source>
        <dbReference type="EMBL" id="CAG8678173.1"/>
    </source>
</evidence>
<evidence type="ECO:0000313" key="3">
    <source>
        <dbReference type="Proteomes" id="UP000789508"/>
    </source>
</evidence>
<evidence type="ECO:0000256" key="1">
    <source>
        <dbReference type="SAM" id="MobiDB-lite"/>
    </source>
</evidence>
<dbReference type="OrthoDB" id="2432577at2759"/>
<sequence>MIALLQLSHNTQPITNSNLQSQDPNARKSGESVKQWGSRLRKKVKELSDKDCGQPKNLAETKALYDKLLQLDPNAYFRPATEKEKCEEQGFFDELEIEEANLQHDPSPM</sequence>
<feature type="compositionally biased region" description="Polar residues" evidence="1">
    <location>
        <begin position="7"/>
        <end position="24"/>
    </location>
</feature>
<keyword evidence="3" id="KW-1185">Reference proteome</keyword>
<dbReference type="Proteomes" id="UP000789508">
    <property type="component" value="Unassembled WGS sequence"/>
</dbReference>
<dbReference type="EMBL" id="CAJVPS010013628">
    <property type="protein sequence ID" value="CAG8678173.1"/>
    <property type="molecule type" value="Genomic_DNA"/>
</dbReference>
<protein>
    <submittedName>
        <fullName evidence="2">7119_t:CDS:1</fullName>
    </submittedName>
</protein>
<accession>A0A9N9HJ74</accession>